<keyword evidence="5" id="KW-1185">Reference proteome</keyword>
<reference evidence="4" key="1">
    <citation type="submission" date="2023-07" db="EMBL/GenBank/DDBJ databases">
        <title>30 novel species of actinomycetes from the DSMZ collection.</title>
        <authorList>
            <person name="Nouioui I."/>
        </authorList>
    </citation>
    <scope>NUCLEOTIDE SEQUENCE [LARGE SCALE GENOMIC DNA]</scope>
    <source>
        <strain evidence="4">DSM 41982</strain>
    </source>
</reference>
<dbReference type="EMBL" id="JAVRET010000058">
    <property type="protein sequence ID" value="MDT0411728.1"/>
    <property type="molecule type" value="Genomic_DNA"/>
</dbReference>
<name>A0ABD5EDF1_9ACTN</name>
<organism evidence="3 4">
    <name type="scientific">Streptomyces evansiae</name>
    <dbReference type="NCBI Taxonomy" id="3075535"/>
    <lineage>
        <taxon>Bacteria</taxon>
        <taxon>Bacillati</taxon>
        <taxon>Actinomycetota</taxon>
        <taxon>Actinomycetes</taxon>
        <taxon>Kitasatosporales</taxon>
        <taxon>Streptomycetaceae</taxon>
        <taxon>Streptomyces</taxon>
    </lineage>
</organism>
<gene>
    <name evidence="3" type="ORF">RM574_24285</name>
    <name evidence="2" type="ORF">RM698_22120</name>
</gene>
<evidence type="ECO:0000313" key="2">
    <source>
        <dbReference type="EMBL" id="MDT0411728.1"/>
    </source>
</evidence>
<dbReference type="Proteomes" id="UP001183607">
    <property type="component" value="Unassembled WGS sequence"/>
</dbReference>
<protein>
    <submittedName>
        <fullName evidence="3">Asp23/Gls24 family envelope stress response protein</fullName>
    </submittedName>
</protein>
<sequence length="131" mass="13555">MQGQDAVEPAERGATRIADRVVAKISAQAAREAIAPVPPGARAPRTAVSVHRDTARVRVSVELAYPGDLGAQCGAVRQRVAERVGDLAGMRVPEVAVQVERLHLAPQLSPAPVPPAGSPPDAQEPSPEAAP</sequence>
<evidence type="ECO:0000313" key="4">
    <source>
        <dbReference type="Proteomes" id="UP001183607"/>
    </source>
</evidence>
<evidence type="ECO:0000313" key="3">
    <source>
        <dbReference type="EMBL" id="MDT0418607.1"/>
    </source>
</evidence>
<comment type="caution">
    <text evidence="3">The sequence shown here is derived from an EMBL/GenBank/DDBJ whole genome shotgun (WGS) entry which is preliminary data.</text>
</comment>
<dbReference type="AlphaFoldDB" id="A0ABD5EDF1"/>
<dbReference type="RefSeq" id="WP_009064015.1">
    <property type="nucleotide sequence ID" value="NZ_JAVRER010000049.1"/>
</dbReference>
<dbReference type="EMBL" id="JAVRER010000049">
    <property type="protein sequence ID" value="MDT0418607.1"/>
    <property type="molecule type" value="Genomic_DNA"/>
</dbReference>
<dbReference type="Proteomes" id="UP001183610">
    <property type="component" value="Unassembled WGS sequence"/>
</dbReference>
<evidence type="ECO:0000256" key="1">
    <source>
        <dbReference type="SAM" id="MobiDB-lite"/>
    </source>
</evidence>
<feature type="compositionally biased region" description="Pro residues" evidence="1">
    <location>
        <begin position="109"/>
        <end position="118"/>
    </location>
</feature>
<accession>A0ABD5EDF1</accession>
<reference evidence="3" key="2">
    <citation type="submission" date="2024-03" db="EMBL/GenBank/DDBJ databases">
        <title>30 novel species of actinomycetes from the DSMZ collection.</title>
        <authorList>
            <person name="Nouioui I."/>
        </authorList>
    </citation>
    <scope>NUCLEOTIDE SEQUENCE</scope>
    <source>
        <strain evidence="2 5">DSM 41979</strain>
        <strain evidence="3">DSM 41982</strain>
    </source>
</reference>
<evidence type="ECO:0000313" key="5">
    <source>
        <dbReference type="Proteomes" id="UP001183610"/>
    </source>
</evidence>
<feature type="region of interest" description="Disordered" evidence="1">
    <location>
        <begin position="106"/>
        <end position="131"/>
    </location>
</feature>
<proteinExistence type="predicted"/>